<dbReference type="Proteomes" id="UP000615446">
    <property type="component" value="Unassembled WGS sequence"/>
</dbReference>
<organism evidence="1 2">
    <name type="scientific">Rhizophagus clarus</name>
    <dbReference type="NCBI Taxonomy" id="94130"/>
    <lineage>
        <taxon>Eukaryota</taxon>
        <taxon>Fungi</taxon>
        <taxon>Fungi incertae sedis</taxon>
        <taxon>Mucoromycota</taxon>
        <taxon>Glomeromycotina</taxon>
        <taxon>Glomeromycetes</taxon>
        <taxon>Glomerales</taxon>
        <taxon>Glomeraceae</taxon>
        <taxon>Rhizophagus</taxon>
    </lineage>
</organism>
<dbReference type="AlphaFoldDB" id="A0A8H3LQG4"/>
<sequence length="126" mass="14748">MRWYNFSLSRSMYPSELKIKDPQIPGRALWLIWIWIDIGATPPREAFNIHRILCENNQWLFVDSMCWYGFKNIVVCMLCSYEILASLGQVFLLKIGSQIVDHSFGVFLYSVDLIKVRYSSFKQANG</sequence>
<evidence type="ECO:0000313" key="1">
    <source>
        <dbReference type="EMBL" id="GES90000.1"/>
    </source>
</evidence>
<comment type="caution">
    <text evidence="1">The sequence shown here is derived from an EMBL/GenBank/DDBJ whole genome shotgun (WGS) entry which is preliminary data.</text>
</comment>
<proteinExistence type="predicted"/>
<gene>
    <name evidence="1" type="ORF">RCL2_001686100</name>
</gene>
<evidence type="ECO:0000313" key="2">
    <source>
        <dbReference type="Proteomes" id="UP000615446"/>
    </source>
</evidence>
<name>A0A8H3LQG4_9GLOM</name>
<accession>A0A8H3LQG4</accession>
<reference evidence="1" key="1">
    <citation type="submission" date="2019-10" db="EMBL/GenBank/DDBJ databases">
        <title>Conservation and host-specific expression of non-tandemly repeated heterogenous ribosome RNA gene in arbuscular mycorrhizal fungi.</title>
        <authorList>
            <person name="Maeda T."/>
            <person name="Kobayashi Y."/>
            <person name="Nakagawa T."/>
            <person name="Ezawa T."/>
            <person name="Yamaguchi K."/>
            <person name="Bino T."/>
            <person name="Nishimoto Y."/>
            <person name="Shigenobu S."/>
            <person name="Kawaguchi M."/>
        </authorList>
    </citation>
    <scope>NUCLEOTIDE SEQUENCE</scope>
    <source>
        <strain evidence="1">HR1</strain>
    </source>
</reference>
<protein>
    <submittedName>
        <fullName evidence="1">Uncharacterized protein</fullName>
    </submittedName>
</protein>
<dbReference type="EMBL" id="BLAL01000193">
    <property type="protein sequence ID" value="GES90000.1"/>
    <property type="molecule type" value="Genomic_DNA"/>
</dbReference>